<reference evidence="2" key="1">
    <citation type="submission" date="2022-01" db="EMBL/GenBank/DDBJ databases">
        <authorList>
            <person name="King R."/>
        </authorList>
    </citation>
    <scope>NUCLEOTIDE SEQUENCE</scope>
</reference>
<keyword evidence="3" id="KW-1185">Reference proteome</keyword>
<organism evidence="2 3">
    <name type="scientific">Phyllotreta striolata</name>
    <name type="common">Striped flea beetle</name>
    <name type="synonym">Crioceris striolata</name>
    <dbReference type="NCBI Taxonomy" id="444603"/>
    <lineage>
        <taxon>Eukaryota</taxon>
        <taxon>Metazoa</taxon>
        <taxon>Ecdysozoa</taxon>
        <taxon>Arthropoda</taxon>
        <taxon>Hexapoda</taxon>
        <taxon>Insecta</taxon>
        <taxon>Pterygota</taxon>
        <taxon>Neoptera</taxon>
        <taxon>Endopterygota</taxon>
        <taxon>Coleoptera</taxon>
        <taxon>Polyphaga</taxon>
        <taxon>Cucujiformia</taxon>
        <taxon>Chrysomeloidea</taxon>
        <taxon>Chrysomelidae</taxon>
        <taxon>Galerucinae</taxon>
        <taxon>Alticini</taxon>
        <taxon>Phyllotreta</taxon>
    </lineage>
</organism>
<dbReference type="Proteomes" id="UP001153712">
    <property type="component" value="Chromosome 15"/>
</dbReference>
<dbReference type="InterPro" id="IPR036465">
    <property type="entry name" value="vWFA_dom_sf"/>
</dbReference>
<evidence type="ECO:0000256" key="1">
    <source>
        <dbReference type="SAM" id="MobiDB-lite"/>
    </source>
</evidence>
<dbReference type="EMBL" id="OU900108">
    <property type="protein sequence ID" value="CAG9857802.1"/>
    <property type="molecule type" value="Genomic_DNA"/>
</dbReference>
<protein>
    <submittedName>
        <fullName evidence="2">Uncharacterized protein</fullName>
    </submittedName>
</protein>
<proteinExistence type="predicted"/>
<dbReference type="InterPro" id="IPR016194">
    <property type="entry name" value="SPOC-like_C_dom_sf"/>
</dbReference>
<gene>
    <name evidence="2" type="ORF">PHYEVI_LOCUS4201</name>
</gene>
<dbReference type="SUPFAM" id="SSF53300">
    <property type="entry name" value="vWA-like"/>
    <property type="match status" value="1"/>
</dbReference>
<dbReference type="OrthoDB" id="3249161at2759"/>
<name>A0A9N9TLX5_PHYSR</name>
<dbReference type="SUPFAM" id="SSF100939">
    <property type="entry name" value="SPOC domain-like"/>
    <property type="match status" value="1"/>
</dbReference>
<dbReference type="Gene3D" id="3.40.50.410">
    <property type="entry name" value="von Willebrand factor, type A domain"/>
    <property type="match status" value="1"/>
</dbReference>
<sequence length="520" mass="60134">MSDYQDSSDDDEFDQNSPEFKPSFILIAIDTHPVMFAELTDEQGNISTPFREAIKACYALADFLLTSESSKSYNPFCVVIKGLSSVVVPFENNILETVQSLQEILNLPIDQLQERYETKGSTKLSETLLVCRKSFQSKRDYSTRRFLFITNDDCPVTEGPEKFACSNEIRACRGNDITFQVVPMVESFRFETFYNELYEAGEMGTVKEEICLDSEGLMQKLSRLVSLKLSERKVNFYPFKGDYERFFMCKRMSLFRKVNFNQKSYTKSGQQVLYLEVEGESPEYYYVKHSGSNLLLGDYTKEHFKVDKNCLLDMSFSKGLTLMFVADVQAEGGVTVNKPTLLKSDVNCGKKELFKRFWEFCVEKEKVLISLNKNKEVDKLRYVQMMPVLINDEPMFLETRLPFTNEFIPCPTFDYPEEEDDDESNKHRKEIVKEFIDRYTCDFSTDMLIDVVVENKIAHVKAKLLDTKLEKVVLPDSRESATGKLEDVIKAINDRFTLNDKRKRVTGNQSKDGRKQKKVS</sequence>
<dbReference type="AlphaFoldDB" id="A0A9N9TLX5"/>
<dbReference type="GO" id="GO:0032991">
    <property type="term" value="C:protein-containing complex"/>
    <property type="evidence" value="ECO:0007669"/>
    <property type="project" value="UniProtKB-ARBA"/>
</dbReference>
<feature type="region of interest" description="Disordered" evidence="1">
    <location>
        <begin position="500"/>
        <end position="520"/>
    </location>
</feature>
<evidence type="ECO:0000313" key="2">
    <source>
        <dbReference type="EMBL" id="CAG9857802.1"/>
    </source>
</evidence>
<accession>A0A9N9TLX5</accession>
<evidence type="ECO:0000313" key="3">
    <source>
        <dbReference type="Proteomes" id="UP001153712"/>
    </source>
</evidence>